<feature type="region of interest" description="Disordered" evidence="1">
    <location>
        <begin position="1"/>
        <end position="20"/>
    </location>
</feature>
<evidence type="ECO:0000313" key="2">
    <source>
        <dbReference type="EMBL" id="GAA0667055.1"/>
    </source>
</evidence>
<evidence type="ECO:0000313" key="3">
    <source>
        <dbReference type="Proteomes" id="UP001500238"/>
    </source>
</evidence>
<organism evidence="2 3">
    <name type="scientific">Sphingomonas insulae</name>
    <dbReference type="NCBI Taxonomy" id="424800"/>
    <lineage>
        <taxon>Bacteria</taxon>
        <taxon>Pseudomonadati</taxon>
        <taxon>Pseudomonadota</taxon>
        <taxon>Alphaproteobacteria</taxon>
        <taxon>Sphingomonadales</taxon>
        <taxon>Sphingomonadaceae</taxon>
        <taxon>Sphingomonas</taxon>
    </lineage>
</organism>
<evidence type="ECO:0000256" key="1">
    <source>
        <dbReference type="SAM" id="MobiDB-lite"/>
    </source>
</evidence>
<gene>
    <name evidence="2" type="ORF">GCM10009102_16260</name>
</gene>
<proteinExistence type="predicted"/>
<accession>A0ABN1HTS0</accession>
<dbReference type="EMBL" id="BAAAES010000008">
    <property type="protein sequence ID" value="GAA0667055.1"/>
    <property type="molecule type" value="Genomic_DNA"/>
</dbReference>
<sequence length="71" mass="7199">MSGAAFGGCTDVGGGGGGGGAVTERADWARAGTPAIAVDAAISMEMVLRKNPSCNYPFLNHRARFGVSVRK</sequence>
<feature type="compositionally biased region" description="Gly residues" evidence="1">
    <location>
        <begin position="10"/>
        <end position="20"/>
    </location>
</feature>
<protein>
    <submittedName>
        <fullName evidence="2">Uncharacterized protein</fullName>
    </submittedName>
</protein>
<keyword evidence="3" id="KW-1185">Reference proteome</keyword>
<comment type="caution">
    <text evidence="2">The sequence shown here is derived from an EMBL/GenBank/DDBJ whole genome shotgun (WGS) entry which is preliminary data.</text>
</comment>
<name>A0ABN1HTS0_9SPHN</name>
<dbReference type="Proteomes" id="UP001500238">
    <property type="component" value="Unassembled WGS sequence"/>
</dbReference>
<reference evidence="2 3" key="1">
    <citation type="journal article" date="2019" name="Int. J. Syst. Evol. Microbiol.">
        <title>The Global Catalogue of Microorganisms (GCM) 10K type strain sequencing project: providing services to taxonomists for standard genome sequencing and annotation.</title>
        <authorList>
            <consortium name="The Broad Institute Genomics Platform"/>
            <consortium name="The Broad Institute Genome Sequencing Center for Infectious Disease"/>
            <person name="Wu L."/>
            <person name="Ma J."/>
        </authorList>
    </citation>
    <scope>NUCLEOTIDE SEQUENCE [LARGE SCALE GENOMIC DNA]</scope>
    <source>
        <strain evidence="2 3">JCM 14603</strain>
    </source>
</reference>